<dbReference type="EMBL" id="CAJVCH010527068">
    <property type="protein sequence ID" value="CAG7822672.1"/>
    <property type="molecule type" value="Genomic_DNA"/>
</dbReference>
<gene>
    <name evidence="2" type="ORF">AFUS01_LOCUS32930</name>
</gene>
<keyword evidence="3" id="KW-1185">Reference proteome</keyword>
<dbReference type="AlphaFoldDB" id="A0A8J2PBW0"/>
<accession>A0A8J2PBW0</accession>
<evidence type="ECO:0000313" key="3">
    <source>
        <dbReference type="Proteomes" id="UP000708208"/>
    </source>
</evidence>
<evidence type="ECO:0000256" key="1">
    <source>
        <dbReference type="SAM" id="MobiDB-lite"/>
    </source>
</evidence>
<evidence type="ECO:0000313" key="2">
    <source>
        <dbReference type="EMBL" id="CAG7822672.1"/>
    </source>
</evidence>
<name>A0A8J2PBW0_9HEXA</name>
<sequence>NGVSDSSGDLLGSFPSLRREDISGANAFLCNHRNHRSSTRRSSAGESGPFGHSFSLEYR</sequence>
<reference evidence="2" key="1">
    <citation type="submission" date="2021-06" db="EMBL/GenBank/DDBJ databases">
        <authorList>
            <person name="Hodson N. C."/>
            <person name="Mongue J. A."/>
            <person name="Jaron S. K."/>
        </authorList>
    </citation>
    <scope>NUCLEOTIDE SEQUENCE</scope>
</reference>
<protein>
    <submittedName>
        <fullName evidence="2">Uncharacterized protein</fullName>
    </submittedName>
</protein>
<feature type="region of interest" description="Disordered" evidence="1">
    <location>
        <begin position="29"/>
        <end position="59"/>
    </location>
</feature>
<organism evidence="2 3">
    <name type="scientific">Allacma fusca</name>
    <dbReference type="NCBI Taxonomy" id="39272"/>
    <lineage>
        <taxon>Eukaryota</taxon>
        <taxon>Metazoa</taxon>
        <taxon>Ecdysozoa</taxon>
        <taxon>Arthropoda</taxon>
        <taxon>Hexapoda</taxon>
        <taxon>Collembola</taxon>
        <taxon>Symphypleona</taxon>
        <taxon>Sminthuridae</taxon>
        <taxon>Allacma</taxon>
    </lineage>
</organism>
<feature type="non-terminal residue" evidence="2">
    <location>
        <position position="1"/>
    </location>
</feature>
<dbReference type="Proteomes" id="UP000708208">
    <property type="component" value="Unassembled WGS sequence"/>
</dbReference>
<proteinExistence type="predicted"/>
<comment type="caution">
    <text evidence="2">The sequence shown here is derived from an EMBL/GenBank/DDBJ whole genome shotgun (WGS) entry which is preliminary data.</text>
</comment>